<gene>
    <name evidence="2" type="ORF">IFM89_009086</name>
</gene>
<dbReference type="OrthoDB" id="1907052at2759"/>
<feature type="region of interest" description="Disordered" evidence="1">
    <location>
        <begin position="1"/>
        <end position="22"/>
    </location>
</feature>
<comment type="caution">
    <text evidence="2">The sequence shown here is derived from an EMBL/GenBank/DDBJ whole genome shotgun (WGS) entry which is preliminary data.</text>
</comment>
<organism evidence="2 3">
    <name type="scientific">Coptis chinensis</name>
    <dbReference type="NCBI Taxonomy" id="261450"/>
    <lineage>
        <taxon>Eukaryota</taxon>
        <taxon>Viridiplantae</taxon>
        <taxon>Streptophyta</taxon>
        <taxon>Embryophyta</taxon>
        <taxon>Tracheophyta</taxon>
        <taxon>Spermatophyta</taxon>
        <taxon>Magnoliopsida</taxon>
        <taxon>Ranunculales</taxon>
        <taxon>Ranunculaceae</taxon>
        <taxon>Coptidoideae</taxon>
        <taxon>Coptis</taxon>
    </lineage>
</organism>
<dbReference type="EMBL" id="JADFTS010000002">
    <property type="protein sequence ID" value="KAF9619744.1"/>
    <property type="molecule type" value="Genomic_DNA"/>
</dbReference>
<accession>A0A835IM47</accession>
<keyword evidence="3" id="KW-1185">Reference proteome</keyword>
<dbReference type="AlphaFoldDB" id="A0A835IM47"/>
<feature type="non-terminal residue" evidence="2">
    <location>
        <position position="195"/>
    </location>
</feature>
<name>A0A835IM47_9MAGN</name>
<proteinExistence type="predicted"/>
<protein>
    <submittedName>
        <fullName evidence="2">Uncharacterized protein</fullName>
    </submittedName>
</protein>
<sequence length="195" mass="22879">MQDEEEVAFTKLQQETNEDEDKKLVGIEISAYNGEFDHEQSTVSDKFQAPSTPQLKQGCRFLDDGQMEVVTVMVDPSLTSKEVAVKEENSVERSRSGNGLSCHSQKRYRMHRRHIVPKDDDRRWQHPRGPTPRVYPHKPIMAYPPYHTNHSFTPNQFYPIWGHPNNHHSSMHMWGHPGFPTWHPQDSWSWNTHPW</sequence>
<dbReference type="Proteomes" id="UP000631114">
    <property type="component" value="Unassembled WGS sequence"/>
</dbReference>
<evidence type="ECO:0000256" key="1">
    <source>
        <dbReference type="SAM" id="MobiDB-lite"/>
    </source>
</evidence>
<evidence type="ECO:0000313" key="3">
    <source>
        <dbReference type="Proteomes" id="UP000631114"/>
    </source>
</evidence>
<reference evidence="2 3" key="1">
    <citation type="submission" date="2020-10" db="EMBL/GenBank/DDBJ databases">
        <title>The Coptis chinensis genome and diversification of protoberbering-type alkaloids.</title>
        <authorList>
            <person name="Wang B."/>
            <person name="Shu S."/>
            <person name="Song C."/>
            <person name="Liu Y."/>
        </authorList>
    </citation>
    <scope>NUCLEOTIDE SEQUENCE [LARGE SCALE GENOMIC DNA]</scope>
    <source>
        <strain evidence="2">HL-2020</strain>
        <tissue evidence="2">Leaf</tissue>
    </source>
</reference>
<evidence type="ECO:0000313" key="2">
    <source>
        <dbReference type="EMBL" id="KAF9619744.1"/>
    </source>
</evidence>